<evidence type="ECO:0000313" key="3">
    <source>
        <dbReference type="Proteomes" id="UP000230233"/>
    </source>
</evidence>
<feature type="chain" id="PRO_5013922646" description="INSulin related" evidence="1">
    <location>
        <begin position="21"/>
        <end position="71"/>
    </location>
</feature>
<evidence type="ECO:0000313" key="2">
    <source>
        <dbReference type="EMBL" id="PIC53559.1"/>
    </source>
</evidence>
<organism evidence="2 3">
    <name type="scientific">Caenorhabditis nigoni</name>
    <dbReference type="NCBI Taxonomy" id="1611254"/>
    <lineage>
        <taxon>Eukaryota</taxon>
        <taxon>Metazoa</taxon>
        <taxon>Ecdysozoa</taxon>
        <taxon>Nematoda</taxon>
        <taxon>Chromadorea</taxon>
        <taxon>Rhabditida</taxon>
        <taxon>Rhabditina</taxon>
        <taxon>Rhabditomorpha</taxon>
        <taxon>Rhabditoidea</taxon>
        <taxon>Rhabditidae</taxon>
        <taxon>Peloderinae</taxon>
        <taxon>Caenorhabditis</taxon>
    </lineage>
</organism>
<accession>A0A2G5VP22</accession>
<dbReference type="EMBL" id="PDUG01000001">
    <property type="protein sequence ID" value="PIC53559.1"/>
    <property type="molecule type" value="Genomic_DNA"/>
</dbReference>
<comment type="caution">
    <text evidence="2">The sequence shown here is derived from an EMBL/GenBank/DDBJ whole genome shotgun (WGS) entry which is preliminary data.</text>
</comment>
<dbReference type="Proteomes" id="UP000230233">
    <property type="component" value="Chromosome I"/>
</dbReference>
<protein>
    <recommendedName>
        <fullName evidence="4">INSulin related</fullName>
    </recommendedName>
</protein>
<gene>
    <name evidence="2" type="primary">Cnig_chr_I.g3215</name>
    <name evidence="2" type="ORF">B9Z55_003215</name>
</gene>
<evidence type="ECO:0000256" key="1">
    <source>
        <dbReference type="SAM" id="SignalP"/>
    </source>
</evidence>
<feature type="signal peptide" evidence="1">
    <location>
        <begin position="1"/>
        <end position="20"/>
    </location>
</feature>
<name>A0A2G5VP22_9PELO</name>
<keyword evidence="1" id="KW-0732">Signal</keyword>
<keyword evidence="3" id="KW-1185">Reference proteome</keyword>
<sequence length="71" mass="7739">MKLFHVLVVLLGAFLMFSDARSPRPCAMKLNRIAHAYCGHACPKLDTDLIEAICAGSPVPESEIKIQCCPP</sequence>
<reference evidence="3" key="1">
    <citation type="submission" date="2017-10" db="EMBL/GenBank/DDBJ databases">
        <title>Rapid genome shrinkage in a self-fertile nematode reveals novel sperm competition proteins.</title>
        <authorList>
            <person name="Yin D."/>
            <person name="Schwarz E.M."/>
            <person name="Thomas C.G."/>
            <person name="Felde R.L."/>
            <person name="Korf I.F."/>
            <person name="Cutter A.D."/>
            <person name="Schartner C.M."/>
            <person name="Ralston E.J."/>
            <person name="Meyer B.J."/>
            <person name="Haag E.S."/>
        </authorList>
    </citation>
    <scope>NUCLEOTIDE SEQUENCE [LARGE SCALE GENOMIC DNA]</scope>
    <source>
        <strain evidence="3">JU1422</strain>
    </source>
</reference>
<evidence type="ECO:0008006" key="4">
    <source>
        <dbReference type="Google" id="ProtNLM"/>
    </source>
</evidence>
<dbReference type="AlphaFoldDB" id="A0A2G5VP22"/>
<proteinExistence type="predicted"/>